<comment type="caution">
    <text evidence="3">The sequence shown here is derived from an EMBL/GenBank/DDBJ whole genome shotgun (WGS) entry which is preliminary data.</text>
</comment>
<evidence type="ECO:0000313" key="3">
    <source>
        <dbReference type="EMBL" id="MBE3002204.1"/>
    </source>
</evidence>
<accession>A0ABR9PEC4</accession>
<dbReference type="CDD" id="cd08509">
    <property type="entry name" value="PBP2_TmCBP_oligosaccharides_like"/>
    <property type="match status" value="1"/>
</dbReference>
<dbReference type="Proteomes" id="UP000806528">
    <property type="component" value="Unassembled WGS sequence"/>
</dbReference>
<dbReference type="InterPro" id="IPR039424">
    <property type="entry name" value="SBP_5"/>
</dbReference>
<sequence length="603" mass="67376">MTSIPQKHALLPDLSRRRLLRAVGFGTAGAAGAGLLTSCAGGDSAGDGPTQFTGVFDFDLDSQTRNVHTEDGALLLNSVYKDLFLCTGAMFNWDTHEWDHLLLEGHEWDGDDLLVTLRPGLHWSDGESLNADDAMYSYAMRILEAPPWGFGFPQVEELEKLDDLTVRLGMEERFDGLERSILKHRIVSKVTYADLGERALDLVQDGVRQGDDEHTEWNAEYVEFAPDEIVCSGPYKFDEAQMSDARITLVRNEDGYQGTEVHFDEVVVHKGDNRQSALLVQQGEVDYSTLAPSAADQQAFEEVEGFTWIEHAGYDGVGLMFNFEAKPELEDVRVRKALALVLDGEQIGQVARGEGYHRIEHYTGLVDRQAQELMSAEELDALETYDQDLDRAEELLEEAGWTKEDGVWHLPDGSESGFEVIGVAGWNDFELTATQVEEAWTDFGIPTTARNVPEDNPWGIWGAGDFEVAVRQWGNPEQPDYWGAFQMNFLTENDPGSDAPGQSFELEVDSPTHGEVDLRELVDTAQRGDSEEERTEALRTMMTVFNELLPRIPVWGYTYLSPAVEGIRVAGFDHDHPAGQNEQYQDNHVILQLIQGDLRPVEG</sequence>
<dbReference type="InterPro" id="IPR000914">
    <property type="entry name" value="SBP_5_dom"/>
</dbReference>
<dbReference type="PANTHER" id="PTHR30290">
    <property type="entry name" value="PERIPLASMIC BINDING COMPONENT OF ABC TRANSPORTER"/>
    <property type="match status" value="1"/>
</dbReference>
<dbReference type="Gene3D" id="3.10.105.10">
    <property type="entry name" value="Dipeptide-binding Protein, Domain 3"/>
    <property type="match status" value="1"/>
</dbReference>
<dbReference type="EMBL" id="JADBGI010000036">
    <property type="protein sequence ID" value="MBE3002204.1"/>
    <property type="molecule type" value="Genomic_DNA"/>
</dbReference>
<dbReference type="Gene3D" id="3.40.190.10">
    <property type="entry name" value="Periplasmic binding protein-like II"/>
    <property type="match status" value="1"/>
</dbReference>
<dbReference type="SUPFAM" id="SSF53850">
    <property type="entry name" value="Periplasmic binding protein-like II"/>
    <property type="match status" value="1"/>
</dbReference>
<feature type="coiled-coil region" evidence="1">
    <location>
        <begin position="375"/>
        <end position="402"/>
    </location>
</feature>
<keyword evidence="4" id="KW-1185">Reference proteome</keyword>
<reference evidence="3 4" key="1">
    <citation type="submission" date="2020-09" db="EMBL/GenBank/DDBJ databases">
        <title>Diversity and distribution of actinomycetes associated with coral in the coast of Hainan.</title>
        <authorList>
            <person name="Li F."/>
        </authorList>
    </citation>
    <scope>NUCLEOTIDE SEQUENCE [LARGE SCALE GENOMIC DNA]</scope>
    <source>
        <strain evidence="3 4">HNM0947</strain>
    </source>
</reference>
<proteinExistence type="predicted"/>
<dbReference type="Pfam" id="PF00496">
    <property type="entry name" value="SBP_bac_5"/>
    <property type="match status" value="1"/>
</dbReference>
<protein>
    <submittedName>
        <fullName evidence="3">ABC transporter substrate-binding protein</fullName>
    </submittedName>
</protein>
<organism evidence="3 4">
    <name type="scientific">Nocardiopsis coralli</name>
    <dbReference type="NCBI Taxonomy" id="2772213"/>
    <lineage>
        <taxon>Bacteria</taxon>
        <taxon>Bacillati</taxon>
        <taxon>Actinomycetota</taxon>
        <taxon>Actinomycetes</taxon>
        <taxon>Streptosporangiales</taxon>
        <taxon>Nocardiopsidaceae</taxon>
        <taxon>Nocardiopsis</taxon>
    </lineage>
</organism>
<evidence type="ECO:0000256" key="1">
    <source>
        <dbReference type="SAM" id="Coils"/>
    </source>
</evidence>
<evidence type="ECO:0000313" key="4">
    <source>
        <dbReference type="Proteomes" id="UP000806528"/>
    </source>
</evidence>
<evidence type="ECO:0000259" key="2">
    <source>
        <dbReference type="Pfam" id="PF00496"/>
    </source>
</evidence>
<dbReference type="PROSITE" id="PS51318">
    <property type="entry name" value="TAT"/>
    <property type="match status" value="1"/>
</dbReference>
<gene>
    <name evidence="3" type="ORF">IDM40_26410</name>
</gene>
<dbReference type="RefSeq" id="WP_193124791.1">
    <property type="nucleotide sequence ID" value="NZ_JADBGI010000036.1"/>
</dbReference>
<feature type="domain" description="Solute-binding protein family 5" evidence="2">
    <location>
        <begin position="109"/>
        <end position="481"/>
    </location>
</feature>
<dbReference type="InterPro" id="IPR006311">
    <property type="entry name" value="TAT_signal"/>
</dbReference>
<name>A0ABR9PEC4_9ACTN</name>
<keyword evidence="1" id="KW-0175">Coiled coil</keyword>